<protein>
    <recommendedName>
        <fullName evidence="5">Verru_Chthon cassette protein A</fullName>
    </recommendedName>
</protein>
<name>A0ABZ0RKH5_9BACT</name>
<feature type="region of interest" description="Disordered" evidence="1">
    <location>
        <begin position="1"/>
        <end position="21"/>
    </location>
</feature>
<evidence type="ECO:0000256" key="1">
    <source>
        <dbReference type="SAM" id="MobiDB-lite"/>
    </source>
</evidence>
<keyword evidence="2" id="KW-1133">Transmembrane helix</keyword>
<dbReference type="RefSeq" id="WP_319833562.1">
    <property type="nucleotide sequence ID" value="NZ_CP138858.1"/>
</dbReference>
<proteinExistence type="predicted"/>
<evidence type="ECO:0000256" key="2">
    <source>
        <dbReference type="SAM" id="Phobius"/>
    </source>
</evidence>
<evidence type="ECO:0000313" key="3">
    <source>
        <dbReference type="EMBL" id="WPJ96705.1"/>
    </source>
</evidence>
<evidence type="ECO:0000313" key="4">
    <source>
        <dbReference type="Proteomes" id="UP001324993"/>
    </source>
</evidence>
<evidence type="ECO:0008006" key="5">
    <source>
        <dbReference type="Google" id="ProtNLM"/>
    </source>
</evidence>
<gene>
    <name evidence="3" type="ORF">SH580_03175</name>
</gene>
<keyword evidence="4" id="KW-1185">Reference proteome</keyword>
<keyword evidence="2" id="KW-0472">Membrane</keyword>
<keyword evidence="2" id="KW-0812">Transmembrane</keyword>
<sequence length="1100" mass="120152">MIAPIDLPTKASPHPHAQARSKPQALASSGFALVIALSLMAFVVLLMLTLSTMLQVESQSSHISKQQTLAEQNALLALNVAIGSLQKHVGVDSISTASSSMLDTDPTTAEIEGQNEWHWTGVWGADGSETAWLVSGNEGRAISDTNYLTPASNNENFVKLTSDRTVSVPTVELANGQYAYWVGDESTKAKITHPSVQSGSNALQTAGKIDISQQSELAWTQALSNNLRSTALNLNTLSIGASNETESTSLITRQHDLTAHSYGLLTNSKSGGLKQDLTLSLFAPATPPSGQIFPPLLGTSATDADPGGPPWEQLASWVASSPASGSDLPVRPQTNTQTGIFPVVTQLQYYWLPQLGPGPDYKIYIQIMPAVTLWNPYDRALESTDYRLDIGQSFRNATVANDFRAHRFLFHGTELELDPQDYYTPDHIDSSVSGNRRLTSLGKQALGMRFNIPNVRLEPGQAITFSPVGNQELQTFGDAYDAASNSKKDFVPAPSENQLAPGYRSEASFYIDSGRQLSQAPNPTLGDPRFYIAAHLSPNRSYRLLKQDDDEGTVLTEAFGLSGNKPEAAPFEDFQTFVAGNPVIDKTGSTGFKSSLNLVQAGYDESVSWLAHLNPRAAALGPVPFLYHDRDLLDIKYDRLNNPSVFHTVYVDGNEQDTGMPILNNEAGIGYSHNEQTTNRAILFESPPARDALFSIGQLMHAPLYNRSIPADTIEEIARYRLSWARFDNFLPAYAIGSSKADPYIPLDSLSVDWADYPPRSGTDFDSSVVTYSGQHVDYAYLLNQALWDAYFFSSLPSSVSRQPSNKRIIALDPYQTDTLASNDVAAHFVIDGAFNINSTSEDAWRSQLATFFGESLHLDQPEGSPFLRVHDNPGEPFHADSDDEYDDAAYHGYRTLNSDQIANLAHQIVKQIKWRGPFTSLAQFINRSPDRDAPTTLDVDAFRLSGALDAALSEADAITATEATELGIDINQATINKALISSSVETTPQTAAGFIEKAQEGWRTESIPGWLSQPDLLARLGAIFTTRSDTFKIRVMGQSDNQVTGESVTVYAEAIIQRLPEFINTIDSADTPLDSLSAQENARFGRRLALVDFKWIPQP</sequence>
<reference evidence="3 4" key="1">
    <citation type="submission" date="2023-11" db="EMBL/GenBank/DDBJ databases">
        <title>Coraliomargarita sp. nov., isolated from marine algae.</title>
        <authorList>
            <person name="Lee J.K."/>
            <person name="Baek J.H."/>
            <person name="Kim J.M."/>
            <person name="Choi D.G."/>
            <person name="Jeon C.O."/>
        </authorList>
    </citation>
    <scope>NUCLEOTIDE SEQUENCE [LARGE SCALE GENOMIC DNA]</scope>
    <source>
        <strain evidence="3 4">J2-16</strain>
    </source>
</reference>
<organism evidence="3 4">
    <name type="scientific">Coraliomargarita algicola</name>
    <dbReference type="NCBI Taxonomy" id="3092156"/>
    <lineage>
        <taxon>Bacteria</taxon>
        <taxon>Pseudomonadati</taxon>
        <taxon>Verrucomicrobiota</taxon>
        <taxon>Opitutia</taxon>
        <taxon>Puniceicoccales</taxon>
        <taxon>Coraliomargaritaceae</taxon>
        <taxon>Coraliomargarita</taxon>
    </lineage>
</organism>
<dbReference type="Proteomes" id="UP001324993">
    <property type="component" value="Chromosome"/>
</dbReference>
<dbReference type="EMBL" id="CP138858">
    <property type="protein sequence ID" value="WPJ96705.1"/>
    <property type="molecule type" value="Genomic_DNA"/>
</dbReference>
<accession>A0ABZ0RKH5</accession>
<feature type="transmembrane region" description="Helical" evidence="2">
    <location>
        <begin position="30"/>
        <end position="54"/>
    </location>
</feature>